<comment type="pathway">
    <text evidence="1">Carbohydrate acid metabolism.</text>
</comment>
<evidence type="ECO:0000256" key="10">
    <source>
        <dbReference type="RuleBase" id="RU363066"/>
    </source>
</evidence>
<dbReference type="InterPro" id="IPR006001">
    <property type="entry name" value="Therm_gnt_kin"/>
</dbReference>
<dbReference type="PANTHER" id="PTHR43442">
    <property type="entry name" value="GLUCONOKINASE-RELATED"/>
    <property type="match status" value="1"/>
</dbReference>
<reference evidence="11 12" key="1">
    <citation type="submission" date="2019-01" db="EMBL/GenBank/DDBJ databases">
        <authorList>
            <person name="Brito A."/>
        </authorList>
    </citation>
    <scope>NUCLEOTIDE SEQUENCE [LARGE SCALE GENOMIC DNA]</scope>
    <source>
        <strain evidence="11">1</strain>
    </source>
</reference>
<dbReference type="EC" id="2.7.1.12" evidence="3 10"/>
<protein>
    <recommendedName>
        <fullName evidence="3 10">Gluconokinase</fullName>
        <ecNumber evidence="3 10">2.7.1.12</ecNumber>
    </recommendedName>
</protein>
<keyword evidence="5 10" id="KW-0547">Nucleotide-binding</keyword>
<sequence length="155" mass="17762">MGVSGSGKTTIGKLLSDRLNCQFYDADDFHPSNNIEKMSRGIPLNDNDRLPWLLKLNDIVSNAIKEGKSGVMACSALKEQYRQIIGRNYPQKITWIYLRGDYATIRDRLEKRSNHFMPEDLLCSQFDALEEPHNAINVDISFDENKLIEQITNQL</sequence>
<keyword evidence="4 10" id="KW-0808">Transferase</keyword>
<dbReference type="GO" id="GO:0019521">
    <property type="term" value="P:D-gluconate metabolic process"/>
    <property type="evidence" value="ECO:0007669"/>
    <property type="project" value="UniProtKB-KW"/>
</dbReference>
<comment type="catalytic activity">
    <reaction evidence="9 10">
        <text>D-gluconate + ATP = 6-phospho-D-gluconate + ADP + H(+)</text>
        <dbReference type="Rhea" id="RHEA:19433"/>
        <dbReference type="ChEBI" id="CHEBI:15378"/>
        <dbReference type="ChEBI" id="CHEBI:18391"/>
        <dbReference type="ChEBI" id="CHEBI:30616"/>
        <dbReference type="ChEBI" id="CHEBI:58759"/>
        <dbReference type="ChEBI" id="CHEBI:456216"/>
        <dbReference type="EC" id="2.7.1.12"/>
    </reaction>
</comment>
<dbReference type="Gene3D" id="3.40.50.300">
    <property type="entry name" value="P-loop containing nucleotide triphosphate hydrolases"/>
    <property type="match status" value="1"/>
</dbReference>
<dbReference type="GO" id="GO:0046316">
    <property type="term" value="F:gluconokinase activity"/>
    <property type="evidence" value="ECO:0007669"/>
    <property type="project" value="UniProtKB-EC"/>
</dbReference>
<dbReference type="PANTHER" id="PTHR43442:SF3">
    <property type="entry name" value="GLUCONOKINASE-RELATED"/>
    <property type="match status" value="1"/>
</dbReference>
<accession>A0A563VXF3</accession>
<dbReference type="CDD" id="cd02021">
    <property type="entry name" value="GntK"/>
    <property type="match status" value="1"/>
</dbReference>
<dbReference type="Proteomes" id="UP000320055">
    <property type="component" value="Unassembled WGS sequence"/>
</dbReference>
<evidence type="ECO:0000256" key="1">
    <source>
        <dbReference type="ARBA" id="ARBA00004761"/>
    </source>
</evidence>
<dbReference type="Pfam" id="PF01202">
    <property type="entry name" value="SKI"/>
    <property type="match status" value="1"/>
</dbReference>
<evidence type="ECO:0000256" key="8">
    <source>
        <dbReference type="ARBA" id="ARBA00023064"/>
    </source>
</evidence>
<dbReference type="GO" id="GO:0005524">
    <property type="term" value="F:ATP binding"/>
    <property type="evidence" value="ECO:0007669"/>
    <property type="project" value="UniProtKB-KW"/>
</dbReference>
<evidence type="ECO:0000256" key="7">
    <source>
        <dbReference type="ARBA" id="ARBA00022840"/>
    </source>
</evidence>
<evidence type="ECO:0000313" key="12">
    <source>
        <dbReference type="Proteomes" id="UP000320055"/>
    </source>
</evidence>
<evidence type="ECO:0000256" key="2">
    <source>
        <dbReference type="ARBA" id="ARBA00008420"/>
    </source>
</evidence>
<dbReference type="AlphaFoldDB" id="A0A563VXF3"/>
<dbReference type="SUPFAM" id="SSF52540">
    <property type="entry name" value="P-loop containing nucleoside triphosphate hydrolases"/>
    <property type="match status" value="1"/>
</dbReference>
<evidence type="ECO:0000256" key="6">
    <source>
        <dbReference type="ARBA" id="ARBA00022777"/>
    </source>
</evidence>
<dbReference type="InterPro" id="IPR031322">
    <property type="entry name" value="Shikimate/glucono_kinase"/>
</dbReference>
<keyword evidence="12" id="KW-1185">Reference proteome</keyword>
<evidence type="ECO:0000313" key="11">
    <source>
        <dbReference type="EMBL" id="VEP16132.1"/>
    </source>
</evidence>
<evidence type="ECO:0000256" key="3">
    <source>
        <dbReference type="ARBA" id="ARBA00012054"/>
    </source>
</evidence>
<dbReference type="InterPro" id="IPR027417">
    <property type="entry name" value="P-loop_NTPase"/>
</dbReference>
<evidence type="ECO:0000256" key="4">
    <source>
        <dbReference type="ARBA" id="ARBA00022679"/>
    </source>
</evidence>
<evidence type="ECO:0000256" key="9">
    <source>
        <dbReference type="ARBA" id="ARBA00048090"/>
    </source>
</evidence>
<gene>
    <name evidence="11" type="primary">idnK</name>
    <name evidence="11" type="ORF">H1P_4090004</name>
</gene>
<organism evidence="11 12">
    <name type="scientific">Hyella patelloides LEGE 07179</name>
    <dbReference type="NCBI Taxonomy" id="945734"/>
    <lineage>
        <taxon>Bacteria</taxon>
        <taxon>Bacillati</taxon>
        <taxon>Cyanobacteriota</taxon>
        <taxon>Cyanophyceae</taxon>
        <taxon>Pleurocapsales</taxon>
        <taxon>Hyellaceae</taxon>
        <taxon>Hyella</taxon>
    </lineage>
</organism>
<evidence type="ECO:0000256" key="5">
    <source>
        <dbReference type="ARBA" id="ARBA00022741"/>
    </source>
</evidence>
<dbReference type="FunFam" id="3.40.50.300:FF:000522">
    <property type="entry name" value="Gluconokinase"/>
    <property type="match status" value="1"/>
</dbReference>
<keyword evidence="7 10" id="KW-0067">ATP-binding</keyword>
<name>A0A563VXF3_9CYAN</name>
<dbReference type="NCBIfam" id="TIGR01313">
    <property type="entry name" value="therm_gnt_kin"/>
    <property type="match status" value="1"/>
</dbReference>
<comment type="similarity">
    <text evidence="2 10">Belongs to the gluconokinase GntK/GntV family.</text>
</comment>
<proteinExistence type="inferred from homology"/>
<keyword evidence="6 10" id="KW-0418">Kinase</keyword>
<dbReference type="EMBL" id="CAACVJ010000345">
    <property type="protein sequence ID" value="VEP16132.1"/>
    <property type="molecule type" value="Genomic_DNA"/>
</dbReference>
<dbReference type="GO" id="GO:0005737">
    <property type="term" value="C:cytoplasm"/>
    <property type="evidence" value="ECO:0007669"/>
    <property type="project" value="TreeGrafter"/>
</dbReference>
<keyword evidence="8" id="KW-0311">Gluconate utilization</keyword>